<comment type="subcellular location">
    <subcellularLocation>
        <location evidence="1">Endomembrane system</location>
        <topology evidence="1">Multi-pass membrane protein</topology>
    </subcellularLocation>
</comment>
<evidence type="ECO:0000313" key="8">
    <source>
        <dbReference type="EMBL" id="UYF96029.1"/>
    </source>
</evidence>
<protein>
    <submittedName>
        <fullName evidence="8">DUF202 domain-containing protein</fullName>
    </submittedName>
</protein>
<keyword evidence="9" id="KW-1185">Reference proteome</keyword>
<evidence type="ECO:0000313" key="10">
    <source>
        <dbReference type="Proteomes" id="UP001163947"/>
    </source>
</evidence>
<evidence type="ECO:0000313" key="7">
    <source>
        <dbReference type="EMBL" id="GES35038.1"/>
    </source>
</evidence>
<dbReference type="EMBL" id="CP106982">
    <property type="protein sequence ID" value="UYF96029.1"/>
    <property type="molecule type" value="Genomic_DNA"/>
</dbReference>
<keyword evidence="2 5" id="KW-0812">Transmembrane</keyword>
<accession>A0A059MMG5</accession>
<feature type="domain" description="DUF202" evidence="6">
    <location>
        <begin position="5"/>
        <end position="70"/>
    </location>
</feature>
<reference evidence="7" key="2">
    <citation type="submission" date="2019-10" db="EMBL/GenBank/DDBJ databases">
        <title>Draft genome sequence of Rhodococcus aetherivorans JCM 14343.</title>
        <authorList>
            <person name="Inoue D."/>
            <person name="Nakazawa M."/>
            <person name="Yamamoto N."/>
            <person name="Sei K."/>
            <person name="Ike M."/>
        </authorList>
    </citation>
    <scope>NUCLEOTIDE SEQUENCE</scope>
    <source>
        <strain evidence="7">JCM 14343</strain>
    </source>
</reference>
<sequence length="106" mass="11582">MRHDDPGLQPERTTLAWLRTATGLGAVVLLFLRLAPGPAPVVVVIGLLCLVPALVLLVTSGREHRARVRRFIEGRARHHWWRNIVLTVTVVVLALAAATLIVTSQA</sequence>
<dbReference type="InterPro" id="IPR003807">
    <property type="entry name" value="DUF202"/>
</dbReference>
<gene>
    <name evidence="8" type="ORF">OCS65_09890</name>
    <name evidence="7" type="ORF">RAJCM14343_0282</name>
</gene>
<keyword evidence="3 5" id="KW-1133">Transmembrane helix</keyword>
<organism evidence="8 10">
    <name type="scientific">Rhodococcus aetherivorans</name>
    <dbReference type="NCBI Taxonomy" id="191292"/>
    <lineage>
        <taxon>Bacteria</taxon>
        <taxon>Bacillati</taxon>
        <taxon>Actinomycetota</taxon>
        <taxon>Actinomycetes</taxon>
        <taxon>Mycobacteriales</taxon>
        <taxon>Nocardiaceae</taxon>
        <taxon>Rhodococcus</taxon>
    </lineage>
</organism>
<proteinExistence type="predicted"/>
<evidence type="ECO:0000256" key="2">
    <source>
        <dbReference type="ARBA" id="ARBA00022692"/>
    </source>
</evidence>
<dbReference type="Pfam" id="PF02656">
    <property type="entry name" value="DUF202"/>
    <property type="match status" value="1"/>
</dbReference>
<feature type="transmembrane region" description="Helical" evidence="5">
    <location>
        <begin position="80"/>
        <end position="102"/>
    </location>
</feature>
<evidence type="ECO:0000256" key="4">
    <source>
        <dbReference type="ARBA" id="ARBA00023136"/>
    </source>
</evidence>
<dbReference type="GeneID" id="83620729"/>
<dbReference type="GO" id="GO:0012505">
    <property type="term" value="C:endomembrane system"/>
    <property type="evidence" value="ECO:0007669"/>
    <property type="project" value="UniProtKB-SubCell"/>
</dbReference>
<feature type="transmembrane region" description="Helical" evidence="5">
    <location>
        <begin position="41"/>
        <end position="59"/>
    </location>
</feature>
<dbReference type="Proteomes" id="UP001163947">
    <property type="component" value="Chromosome"/>
</dbReference>
<reference evidence="7 9" key="1">
    <citation type="journal article" date="2018" name="Biodegradation">
        <title>1,4-Dioxane degradation characteristics of Rhodococcus aetherivorans JCM 14343.</title>
        <authorList>
            <person name="Inoue D."/>
            <person name="Tsunoda T."/>
            <person name="Yamamoto N."/>
            <person name="Ike M."/>
            <person name="Sei K."/>
        </authorList>
    </citation>
    <scope>NUCLEOTIDE SEQUENCE [LARGE SCALE GENOMIC DNA]</scope>
    <source>
        <strain evidence="7 9">JCM 14343</strain>
    </source>
</reference>
<evidence type="ECO:0000259" key="6">
    <source>
        <dbReference type="Pfam" id="PF02656"/>
    </source>
</evidence>
<name>A0A059MMG5_9NOCA</name>
<keyword evidence="4 5" id="KW-0472">Membrane</keyword>
<evidence type="ECO:0000256" key="5">
    <source>
        <dbReference type="SAM" id="Phobius"/>
    </source>
</evidence>
<evidence type="ECO:0000313" key="9">
    <source>
        <dbReference type="Proteomes" id="UP000325466"/>
    </source>
</evidence>
<reference evidence="8" key="3">
    <citation type="submission" date="2022-09" db="EMBL/GenBank/DDBJ databases">
        <title>The genome sequence of Rhodococcus aetherivorans N1.</title>
        <authorList>
            <person name="Jiang W."/>
        </authorList>
    </citation>
    <scope>NUCLEOTIDE SEQUENCE</scope>
    <source>
        <strain evidence="8">N1</strain>
    </source>
</reference>
<dbReference type="RefSeq" id="WP_006931270.1">
    <property type="nucleotide sequence ID" value="NZ_BAAAYP010000045.1"/>
</dbReference>
<feature type="transmembrane region" description="Helical" evidence="5">
    <location>
        <begin position="16"/>
        <end position="35"/>
    </location>
</feature>
<dbReference type="AlphaFoldDB" id="A0A059MMG5"/>
<evidence type="ECO:0000256" key="1">
    <source>
        <dbReference type="ARBA" id="ARBA00004127"/>
    </source>
</evidence>
<accession>N1LYQ5</accession>
<dbReference type="KEGG" id="rav:AAT18_18835"/>
<evidence type="ECO:0000256" key="3">
    <source>
        <dbReference type="ARBA" id="ARBA00022989"/>
    </source>
</evidence>
<dbReference type="Proteomes" id="UP000325466">
    <property type="component" value="Unassembled WGS sequence"/>
</dbReference>
<accession>A0A0F6S8W6</accession>
<dbReference type="EMBL" id="BLAH01000006">
    <property type="protein sequence ID" value="GES35038.1"/>
    <property type="molecule type" value="Genomic_DNA"/>
</dbReference>